<evidence type="ECO:0000313" key="2">
    <source>
        <dbReference type="EMBL" id="OGD34597.1"/>
    </source>
</evidence>
<dbReference type="InterPro" id="IPR008972">
    <property type="entry name" value="Cupredoxin"/>
</dbReference>
<gene>
    <name evidence="2" type="ORF">A2988_03785</name>
</gene>
<dbReference type="InterPro" id="IPR028096">
    <property type="entry name" value="EfeO_Cupredoxin"/>
</dbReference>
<reference evidence="2 3" key="1">
    <citation type="journal article" date="2016" name="Nat. Commun.">
        <title>Thousands of microbial genomes shed light on interconnected biogeochemical processes in an aquifer system.</title>
        <authorList>
            <person name="Anantharaman K."/>
            <person name="Brown C.T."/>
            <person name="Hug L.A."/>
            <person name="Sharon I."/>
            <person name="Castelle C.J."/>
            <person name="Probst A.J."/>
            <person name="Thomas B.C."/>
            <person name="Singh A."/>
            <person name="Wilkins M.J."/>
            <person name="Karaoz U."/>
            <person name="Brodie E.L."/>
            <person name="Williams K.H."/>
            <person name="Hubbard S.S."/>
            <person name="Banfield J.F."/>
        </authorList>
    </citation>
    <scope>NUCLEOTIDE SEQUENCE [LARGE SCALE GENOMIC DNA]</scope>
</reference>
<dbReference type="PROSITE" id="PS50857">
    <property type="entry name" value="COX2_CUA"/>
    <property type="match status" value="1"/>
</dbReference>
<dbReference type="GO" id="GO:0004129">
    <property type="term" value="F:cytochrome-c oxidase activity"/>
    <property type="evidence" value="ECO:0007669"/>
    <property type="project" value="InterPro"/>
</dbReference>
<feature type="domain" description="Cytochrome oxidase subunit II copper A binding" evidence="1">
    <location>
        <begin position="39"/>
        <end position="132"/>
    </location>
</feature>
<sequence>MNKFIVMIIFAVLLIGSGVIYAKFYRPESFTPIAASGNVITIPVRILENKWVWEPNILYAKVGDKVILKIFNEDSYDHGFALETFGISTKLSPKIETVIEFIASKEGTFGFYCSVPCGEGHYQQTGQFIITK</sequence>
<dbReference type="AlphaFoldDB" id="A0A1F5BVG6"/>
<dbReference type="EMBL" id="MEYS01000001">
    <property type="protein sequence ID" value="OGD34597.1"/>
    <property type="molecule type" value="Genomic_DNA"/>
</dbReference>
<dbReference type="Pfam" id="PF13473">
    <property type="entry name" value="Cupredoxin_1"/>
    <property type="match status" value="1"/>
</dbReference>
<protein>
    <recommendedName>
        <fullName evidence="1">Cytochrome oxidase subunit II copper A binding domain-containing protein</fullName>
    </recommendedName>
</protein>
<dbReference type="GO" id="GO:0005507">
    <property type="term" value="F:copper ion binding"/>
    <property type="evidence" value="ECO:0007669"/>
    <property type="project" value="InterPro"/>
</dbReference>
<organism evidence="2 3">
    <name type="scientific">Candidatus Azambacteria bacterium RIFCSPLOWO2_01_FULL_46_25</name>
    <dbReference type="NCBI Taxonomy" id="1797298"/>
    <lineage>
        <taxon>Bacteria</taxon>
        <taxon>Candidatus Azamiibacteriota</taxon>
    </lineage>
</organism>
<dbReference type="InterPro" id="IPR002429">
    <property type="entry name" value="CcO_II-like_C"/>
</dbReference>
<dbReference type="Gene3D" id="2.60.40.420">
    <property type="entry name" value="Cupredoxins - blue copper proteins"/>
    <property type="match status" value="1"/>
</dbReference>
<dbReference type="GO" id="GO:0016020">
    <property type="term" value="C:membrane"/>
    <property type="evidence" value="ECO:0007669"/>
    <property type="project" value="InterPro"/>
</dbReference>
<dbReference type="SUPFAM" id="SSF49503">
    <property type="entry name" value="Cupredoxins"/>
    <property type="match status" value="1"/>
</dbReference>
<proteinExistence type="predicted"/>
<dbReference type="STRING" id="1797298.A2988_03785"/>
<dbReference type="Proteomes" id="UP000176650">
    <property type="component" value="Unassembled WGS sequence"/>
</dbReference>
<evidence type="ECO:0000313" key="3">
    <source>
        <dbReference type="Proteomes" id="UP000176650"/>
    </source>
</evidence>
<evidence type="ECO:0000259" key="1">
    <source>
        <dbReference type="PROSITE" id="PS50857"/>
    </source>
</evidence>
<name>A0A1F5BVG6_9BACT</name>
<accession>A0A1F5BVG6</accession>
<comment type="caution">
    <text evidence="2">The sequence shown here is derived from an EMBL/GenBank/DDBJ whole genome shotgun (WGS) entry which is preliminary data.</text>
</comment>